<sequence length="74" mass="8261">MNLPSSTSVTSASDSDTSPENSPETCEGCGSRESWVTHSARFRCIIRFYCTHCLLRKHPTSRRKLHSLPLSPLP</sequence>
<dbReference type="Proteomes" id="UP000028999">
    <property type="component" value="Unassembled WGS sequence"/>
</dbReference>
<protein>
    <submittedName>
        <fullName evidence="2">BnaC08g42710D protein</fullName>
    </submittedName>
</protein>
<evidence type="ECO:0000313" key="2">
    <source>
        <dbReference type="EMBL" id="CDY22637.1"/>
    </source>
</evidence>
<evidence type="ECO:0000313" key="3">
    <source>
        <dbReference type="Proteomes" id="UP000028999"/>
    </source>
</evidence>
<dbReference type="PANTHER" id="PTHR34451:SF13">
    <property type="entry name" value="GENOME ASSEMBLY, CHROMOSOME: A09"/>
    <property type="match status" value="1"/>
</dbReference>
<reference evidence="2 3" key="1">
    <citation type="journal article" date="2014" name="Science">
        <title>Plant genetics. Early allopolyploid evolution in the post-Neolithic Brassica napus oilseed genome.</title>
        <authorList>
            <person name="Chalhoub B."/>
            <person name="Denoeud F."/>
            <person name="Liu S."/>
            <person name="Parkin I.A."/>
            <person name="Tang H."/>
            <person name="Wang X."/>
            <person name="Chiquet J."/>
            <person name="Belcram H."/>
            <person name="Tong C."/>
            <person name="Samans B."/>
            <person name="Correa M."/>
            <person name="Da Silva C."/>
            <person name="Just J."/>
            <person name="Falentin C."/>
            <person name="Koh C.S."/>
            <person name="Le Clainche I."/>
            <person name="Bernard M."/>
            <person name="Bento P."/>
            <person name="Noel B."/>
            <person name="Labadie K."/>
            <person name="Alberti A."/>
            <person name="Charles M."/>
            <person name="Arnaud D."/>
            <person name="Guo H."/>
            <person name="Daviaud C."/>
            <person name="Alamery S."/>
            <person name="Jabbari K."/>
            <person name="Zhao M."/>
            <person name="Edger P.P."/>
            <person name="Chelaifa H."/>
            <person name="Tack D."/>
            <person name="Lassalle G."/>
            <person name="Mestiri I."/>
            <person name="Schnel N."/>
            <person name="Le Paslier M.C."/>
            <person name="Fan G."/>
            <person name="Renault V."/>
            <person name="Bayer P.E."/>
            <person name="Golicz A.A."/>
            <person name="Manoli S."/>
            <person name="Lee T.H."/>
            <person name="Thi V.H."/>
            <person name="Chalabi S."/>
            <person name="Hu Q."/>
            <person name="Fan C."/>
            <person name="Tollenaere R."/>
            <person name="Lu Y."/>
            <person name="Battail C."/>
            <person name="Shen J."/>
            <person name="Sidebottom C.H."/>
            <person name="Wang X."/>
            <person name="Canaguier A."/>
            <person name="Chauveau A."/>
            <person name="Berard A."/>
            <person name="Deniot G."/>
            <person name="Guan M."/>
            <person name="Liu Z."/>
            <person name="Sun F."/>
            <person name="Lim Y.P."/>
            <person name="Lyons E."/>
            <person name="Town C.D."/>
            <person name="Bancroft I."/>
            <person name="Wang X."/>
            <person name="Meng J."/>
            <person name="Ma J."/>
            <person name="Pires J.C."/>
            <person name="King G.J."/>
            <person name="Brunel D."/>
            <person name="Delourme R."/>
            <person name="Renard M."/>
            <person name="Aury J.M."/>
            <person name="Adams K.L."/>
            <person name="Batley J."/>
            <person name="Snowdon R.J."/>
            <person name="Tost J."/>
            <person name="Edwards D."/>
            <person name="Zhou Y."/>
            <person name="Hua W."/>
            <person name="Sharpe A.G."/>
            <person name="Paterson A.H."/>
            <person name="Guan C."/>
            <person name="Wincker P."/>
        </authorList>
    </citation>
    <scope>NUCLEOTIDE SEQUENCE [LARGE SCALE GENOMIC DNA]</scope>
    <source>
        <strain evidence="3">cv. Darmor-bzh</strain>
    </source>
</reference>
<dbReference type="OMA" id="CGSRESW"/>
<feature type="region of interest" description="Disordered" evidence="1">
    <location>
        <begin position="1"/>
        <end position="31"/>
    </location>
</feature>
<dbReference type="AlphaFoldDB" id="A0A078GC63"/>
<dbReference type="Gramene" id="CDY22637">
    <property type="protein sequence ID" value="CDY22637"/>
    <property type="gene ID" value="GSBRNA2T00019306001"/>
</dbReference>
<name>A0A078GC63_BRANA</name>
<proteinExistence type="predicted"/>
<accession>A0A078GC63</accession>
<organism evidence="2 3">
    <name type="scientific">Brassica napus</name>
    <name type="common">Rape</name>
    <dbReference type="NCBI Taxonomy" id="3708"/>
    <lineage>
        <taxon>Eukaryota</taxon>
        <taxon>Viridiplantae</taxon>
        <taxon>Streptophyta</taxon>
        <taxon>Embryophyta</taxon>
        <taxon>Tracheophyta</taxon>
        <taxon>Spermatophyta</taxon>
        <taxon>Magnoliopsida</taxon>
        <taxon>eudicotyledons</taxon>
        <taxon>Gunneridae</taxon>
        <taxon>Pentapetalae</taxon>
        <taxon>rosids</taxon>
        <taxon>malvids</taxon>
        <taxon>Brassicales</taxon>
        <taxon>Brassicaceae</taxon>
        <taxon>Brassiceae</taxon>
        <taxon>Brassica</taxon>
    </lineage>
</organism>
<feature type="compositionally biased region" description="Low complexity" evidence="1">
    <location>
        <begin position="1"/>
        <end position="18"/>
    </location>
</feature>
<dbReference type="PaxDb" id="3708-A0A078GC63"/>
<dbReference type="PANTHER" id="PTHR34451">
    <property type="entry name" value="PHD FINGER FAMILY PROTEIN"/>
    <property type="match status" value="1"/>
</dbReference>
<gene>
    <name evidence="2" type="primary">BnaC08g42710D</name>
    <name evidence="2" type="ORF">GSBRNA2T00019306001</name>
</gene>
<evidence type="ECO:0000256" key="1">
    <source>
        <dbReference type="SAM" id="MobiDB-lite"/>
    </source>
</evidence>
<keyword evidence="3" id="KW-1185">Reference proteome</keyword>
<dbReference type="EMBL" id="LK032134">
    <property type="protein sequence ID" value="CDY22637.1"/>
    <property type="molecule type" value="Genomic_DNA"/>
</dbReference>